<dbReference type="PIRSF" id="PIRSF001296">
    <property type="entry name" value="K_ATPase_KdpC"/>
    <property type="match status" value="1"/>
</dbReference>
<evidence type="ECO:0000313" key="13">
    <source>
        <dbReference type="Proteomes" id="UP000015480"/>
    </source>
</evidence>
<name>S5XU45_PARAH</name>
<dbReference type="OrthoDB" id="9788285at2"/>
<dbReference type="eggNOG" id="COG2156">
    <property type="taxonomic scope" value="Bacteria"/>
</dbReference>
<dbReference type="AlphaFoldDB" id="S5XU45"/>
<keyword evidence="1 11" id="KW-0813">Transport</keyword>
<evidence type="ECO:0000256" key="5">
    <source>
        <dbReference type="ARBA" id="ARBA00022741"/>
    </source>
</evidence>
<dbReference type="PANTHER" id="PTHR30042">
    <property type="entry name" value="POTASSIUM-TRANSPORTING ATPASE C CHAIN"/>
    <property type="match status" value="1"/>
</dbReference>
<evidence type="ECO:0000256" key="7">
    <source>
        <dbReference type="ARBA" id="ARBA00022958"/>
    </source>
</evidence>
<dbReference type="GO" id="GO:0005524">
    <property type="term" value="F:ATP binding"/>
    <property type="evidence" value="ECO:0007669"/>
    <property type="project" value="UniProtKB-UniRule"/>
</dbReference>
<organism evidence="12 13">
    <name type="scientific">Paracoccus aminophilus JCM 7686</name>
    <dbReference type="NCBI Taxonomy" id="1367847"/>
    <lineage>
        <taxon>Bacteria</taxon>
        <taxon>Pseudomonadati</taxon>
        <taxon>Pseudomonadota</taxon>
        <taxon>Alphaproteobacteria</taxon>
        <taxon>Rhodobacterales</taxon>
        <taxon>Paracoccaceae</taxon>
        <taxon>Paracoccus</taxon>
    </lineage>
</organism>
<comment type="similarity">
    <text evidence="11">Belongs to the KdpC family.</text>
</comment>
<evidence type="ECO:0000256" key="9">
    <source>
        <dbReference type="ARBA" id="ARBA00023065"/>
    </source>
</evidence>
<geneLocation type="plasmid" evidence="12 13">
    <name>pAMI4</name>
</geneLocation>
<gene>
    <name evidence="11" type="primary">kdpC</name>
    <name evidence="12" type="ORF">JCM7686_pAMI4p338</name>
</gene>
<dbReference type="NCBIfam" id="NF001454">
    <property type="entry name" value="PRK00315.1"/>
    <property type="match status" value="1"/>
</dbReference>
<evidence type="ECO:0000256" key="2">
    <source>
        <dbReference type="ARBA" id="ARBA00022475"/>
    </source>
</evidence>
<evidence type="ECO:0000256" key="4">
    <source>
        <dbReference type="ARBA" id="ARBA00022692"/>
    </source>
</evidence>
<keyword evidence="10 11" id="KW-0472">Membrane</keyword>
<keyword evidence="12" id="KW-0614">Plasmid</keyword>
<keyword evidence="6 11" id="KW-0067">ATP-binding</keyword>
<dbReference type="Proteomes" id="UP000015480">
    <property type="component" value="Plasmid pAMI4"/>
</dbReference>
<keyword evidence="5 11" id="KW-0547">Nucleotide-binding</keyword>
<dbReference type="HAMAP" id="MF_00276">
    <property type="entry name" value="KdpC"/>
    <property type="match status" value="1"/>
</dbReference>
<reference evidence="12 13" key="1">
    <citation type="journal article" date="2014" name="BMC Genomics">
        <title>Architecture and functions of a multipartite genome of the methylotrophic bacterium Paracoccus aminophilus JCM 7686, containing primary and secondary chromids.</title>
        <authorList>
            <person name="Dziewit L."/>
            <person name="Czarnecki J."/>
            <person name="Wibberg D."/>
            <person name="Radlinska M."/>
            <person name="Mrozek P."/>
            <person name="Szymczak M."/>
            <person name="Schluter A."/>
            <person name="Puhler A."/>
            <person name="Bartosik D."/>
        </authorList>
    </citation>
    <scope>NUCLEOTIDE SEQUENCE [LARGE SCALE GENOMIC DNA]</scope>
    <source>
        <strain evidence="12">JCM 7686</strain>
        <plasmid evidence="13">Plasmid pAMI4</plasmid>
    </source>
</reference>
<keyword evidence="13" id="KW-1185">Reference proteome</keyword>
<evidence type="ECO:0000256" key="3">
    <source>
        <dbReference type="ARBA" id="ARBA00022538"/>
    </source>
</evidence>
<keyword evidence="2 11" id="KW-1003">Cell membrane</keyword>
<comment type="subunit">
    <text evidence="11">The system is composed of three essential subunits: KdpA, KdpB and KdpC.</text>
</comment>
<dbReference type="PATRIC" id="fig|1367847.3.peg.3986"/>
<dbReference type="NCBIfam" id="TIGR00681">
    <property type="entry name" value="kdpC"/>
    <property type="match status" value="1"/>
</dbReference>
<dbReference type="HOGENOM" id="CLU_077094_2_0_5"/>
<evidence type="ECO:0000256" key="1">
    <source>
        <dbReference type="ARBA" id="ARBA00022448"/>
    </source>
</evidence>
<dbReference type="RefSeq" id="WP_020952508.1">
    <property type="nucleotide sequence ID" value="NC_022049.1"/>
</dbReference>
<keyword evidence="7 11" id="KW-0630">Potassium</keyword>
<keyword evidence="12" id="KW-0378">Hydrolase</keyword>
<evidence type="ECO:0000256" key="11">
    <source>
        <dbReference type="HAMAP-Rule" id="MF_00276"/>
    </source>
</evidence>
<comment type="function">
    <text evidence="11">Part of the high-affinity ATP-driven potassium transport (or Kdp) system, which catalyzes the hydrolysis of ATP coupled with the electrogenic transport of potassium into the cytoplasm. This subunit acts as a catalytic chaperone that increases the ATP-binding affinity of the ATP-hydrolyzing subunit KdpB by the formation of a transient KdpB/KdpC/ATP ternary complex.</text>
</comment>
<dbReference type="GO" id="GO:0005886">
    <property type="term" value="C:plasma membrane"/>
    <property type="evidence" value="ECO:0007669"/>
    <property type="project" value="UniProtKB-SubCell"/>
</dbReference>
<evidence type="ECO:0000256" key="6">
    <source>
        <dbReference type="ARBA" id="ARBA00022840"/>
    </source>
</evidence>
<dbReference type="Pfam" id="PF02669">
    <property type="entry name" value="KdpC"/>
    <property type="match status" value="1"/>
</dbReference>
<dbReference type="PANTHER" id="PTHR30042:SF2">
    <property type="entry name" value="POTASSIUM-TRANSPORTING ATPASE KDPC SUBUNIT"/>
    <property type="match status" value="1"/>
</dbReference>
<evidence type="ECO:0000313" key="12">
    <source>
        <dbReference type="EMBL" id="AGT11024.1"/>
    </source>
</evidence>
<dbReference type="InterPro" id="IPR003820">
    <property type="entry name" value="KdpC"/>
</dbReference>
<accession>S5XU45</accession>
<dbReference type="EMBL" id="CP006652">
    <property type="protein sequence ID" value="AGT11024.1"/>
    <property type="molecule type" value="Genomic_DNA"/>
</dbReference>
<evidence type="ECO:0000256" key="8">
    <source>
        <dbReference type="ARBA" id="ARBA00022989"/>
    </source>
</evidence>
<dbReference type="GO" id="GO:0008556">
    <property type="term" value="F:P-type potassium transmembrane transporter activity"/>
    <property type="evidence" value="ECO:0007669"/>
    <property type="project" value="InterPro"/>
</dbReference>
<evidence type="ECO:0000256" key="10">
    <source>
        <dbReference type="ARBA" id="ARBA00023136"/>
    </source>
</evidence>
<sequence>MISQIRPALVFVGFFSVLLGLAYPLAMTGVGQVLFPEQAGGSLIERDGRIVGSSLIGQEFTEAKYLHGRPSATEPAYNAEASSGSNLGPSSAELLGEVKARAEAFGPLPVPSEMATASGSGLDPHITLRAAMEQVPRIAAARDLAENDVIGAIRGATTGAGFGFVGDRIVNVLKANLALDALKG</sequence>
<keyword evidence="3 11" id="KW-0633">Potassium transport</keyword>
<dbReference type="KEGG" id="pami:JCM7686_pAMI4p338"/>
<protein>
    <recommendedName>
        <fullName evidence="11">Potassium-transporting ATPase KdpC subunit</fullName>
    </recommendedName>
    <alternativeName>
        <fullName evidence="11">ATP phosphohydrolase [potassium-transporting] C chain</fullName>
    </alternativeName>
    <alternativeName>
        <fullName evidence="11">Potassium-binding and translocating subunit C</fullName>
    </alternativeName>
    <alternativeName>
        <fullName evidence="11">Potassium-translocating ATPase C chain</fullName>
    </alternativeName>
</protein>
<dbReference type="GO" id="GO:0016787">
    <property type="term" value="F:hydrolase activity"/>
    <property type="evidence" value="ECO:0007669"/>
    <property type="project" value="UniProtKB-KW"/>
</dbReference>
<keyword evidence="4 11" id="KW-0812">Transmembrane</keyword>
<proteinExistence type="inferred from homology"/>
<comment type="subcellular location">
    <subcellularLocation>
        <location evidence="11">Cell membrane</location>
        <topology evidence="11">Single-pass membrane protein</topology>
    </subcellularLocation>
</comment>
<keyword evidence="8 11" id="KW-1133">Transmembrane helix</keyword>
<keyword evidence="9 11" id="KW-0406">Ion transport</keyword>